<accession>T1CGL0</accession>
<comment type="caution">
    <text evidence="2">The sequence shown here is derived from an EMBL/GenBank/DDBJ whole genome shotgun (WGS) entry which is preliminary data.</text>
</comment>
<reference evidence="2" key="2">
    <citation type="journal article" date="2014" name="ISME J.">
        <title>Microbial stratification in low pH oxic and suboxic macroscopic growths along an acid mine drainage.</title>
        <authorList>
            <person name="Mendez-Garcia C."/>
            <person name="Mesa V."/>
            <person name="Sprenger R.R."/>
            <person name="Richter M."/>
            <person name="Diez M.S."/>
            <person name="Solano J."/>
            <person name="Bargiela R."/>
            <person name="Golyshina O.V."/>
            <person name="Manteca A."/>
            <person name="Ramos J.L."/>
            <person name="Gallego J.R."/>
            <person name="Llorente I."/>
            <person name="Martins Dos Santos V.A."/>
            <person name="Jensen O.N."/>
            <person name="Pelaez A.I."/>
            <person name="Sanchez J."/>
            <person name="Ferrer M."/>
        </authorList>
    </citation>
    <scope>NUCLEOTIDE SEQUENCE</scope>
</reference>
<name>T1CGL0_9ZZZZ</name>
<dbReference type="GO" id="GO:0006083">
    <property type="term" value="P:acetate metabolic process"/>
    <property type="evidence" value="ECO:0007669"/>
    <property type="project" value="InterPro"/>
</dbReference>
<dbReference type="PANTHER" id="PTHR21432:SF20">
    <property type="entry name" value="ACETYL-COA HYDROLASE"/>
    <property type="match status" value="1"/>
</dbReference>
<dbReference type="AlphaFoldDB" id="T1CGL0"/>
<dbReference type="GO" id="GO:0008775">
    <property type="term" value="F:acetate CoA-transferase activity"/>
    <property type="evidence" value="ECO:0007669"/>
    <property type="project" value="InterPro"/>
</dbReference>
<dbReference type="SUPFAM" id="SSF100950">
    <property type="entry name" value="NagB/RpiA/CoA transferase-like"/>
    <property type="match status" value="1"/>
</dbReference>
<dbReference type="Pfam" id="PF02550">
    <property type="entry name" value="AcetylCoA_hydro"/>
    <property type="match status" value="1"/>
</dbReference>
<dbReference type="InterPro" id="IPR046433">
    <property type="entry name" value="ActCoA_hydro"/>
</dbReference>
<dbReference type="PANTHER" id="PTHR21432">
    <property type="entry name" value="ACETYL-COA HYDROLASE-RELATED"/>
    <property type="match status" value="1"/>
</dbReference>
<sequence>MDEAMAAIGSNMGIFVQGMASTPHGLLAAFAERARDLEGIRLCHLHLEGETPWISPDLAGKVRDVSLFVGPNLRDAVNRGDASYLPLFLSDVPWFLRQPASRPNVVFLNVSPPDRHGFVSLGPTVDATRTAIEMADLVIAQVNRHVPRVLGEAEIPGEA</sequence>
<evidence type="ECO:0000259" key="1">
    <source>
        <dbReference type="Pfam" id="PF02550"/>
    </source>
</evidence>
<organism evidence="2">
    <name type="scientific">mine drainage metagenome</name>
    <dbReference type="NCBI Taxonomy" id="410659"/>
    <lineage>
        <taxon>unclassified sequences</taxon>
        <taxon>metagenomes</taxon>
        <taxon>ecological metagenomes</taxon>
    </lineage>
</organism>
<dbReference type="InterPro" id="IPR037171">
    <property type="entry name" value="NagB/RpiA_transferase-like"/>
</dbReference>
<dbReference type="GO" id="GO:0005739">
    <property type="term" value="C:mitochondrion"/>
    <property type="evidence" value="ECO:0007669"/>
    <property type="project" value="TreeGrafter"/>
</dbReference>
<proteinExistence type="predicted"/>
<feature type="non-terminal residue" evidence="2">
    <location>
        <position position="159"/>
    </location>
</feature>
<gene>
    <name evidence="2" type="ORF">B1A_00323</name>
</gene>
<dbReference type="Gene3D" id="3.40.1080.10">
    <property type="entry name" value="Glutaconate Coenzyme A-transferase"/>
    <property type="match status" value="1"/>
</dbReference>
<keyword evidence="2" id="KW-0808">Transferase</keyword>
<dbReference type="InterPro" id="IPR003702">
    <property type="entry name" value="ActCoA_hydro_N"/>
</dbReference>
<evidence type="ECO:0000313" key="2">
    <source>
        <dbReference type="EMBL" id="EQD80973.1"/>
    </source>
</evidence>
<reference evidence="2" key="1">
    <citation type="submission" date="2013-08" db="EMBL/GenBank/DDBJ databases">
        <authorList>
            <person name="Mendez C."/>
            <person name="Richter M."/>
            <person name="Ferrer M."/>
            <person name="Sanchez J."/>
        </authorList>
    </citation>
    <scope>NUCLEOTIDE SEQUENCE</scope>
</reference>
<dbReference type="EMBL" id="AUZX01000251">
    <property type="protein sequence ID" value="EQD80973.1"/>
    <property type="molecule type" value="Genomic_DNA"/>
</dbReference>
<protein>
    <submittedName>
        <fullName evidence="2">4-hydroxybutyrate coenzyme A transferase</fullName>
    </submittedName>
</protein>
<feature type="domain" description="Acetyl-CoA hydrolase/transferase N-terminal" evidence="1">
    <location>
        <begin position="7"/>
        <end position="151"/>
    </location>
</feature>